<keyword evidence="2" id="KW-1185">Reference proteome</keyword>
<proteinExistence type="predicted"/>
<comment type="caution">
    <text evidence="1">The sequence shown here is derived from an EMBL/GenBank/DDBJ whole genome shotgun (WGS) entry which is preliminary data.</text>
</comment>
<dbReference type="AlphaFoldDB" id="A0A8K0K598"/>
<dbReference type="EMBL" id="KZ308379">
    <property type="protein sequence ID" value="KAG8228625.1"/>
    <property type="molecule type" value="Genomic_DNA"/>
</dbReference>
<sequence length="56" mass="6768">MKVLWRGRLFFKHHIKGKWHKYGVLLCIKMLSNVLVPRVRDNNIEDDNHTKKVVKQ</sequence>
<reference evidence="1" key="2">
    <citation type="submission" date="2017-10" db="EMBL/GenBank/DDBJ databases">
        <title>Ladona fulva Genome sequencing and assembly.</title>
        <authorList>
            <person name="Murali S."/>
            <person name="Richards S."/>
            <person name="Bandaranaike D."/>
            <person name="Bellair M."/>
            <person name="Blankenburg K."/>
            <person name="Chao H."/>
            <person name="Dinh H."/>
            <person name="Doddapaneni H."/>
            <person name="Dugan-Rocha S."/>
            <person name="Elkadiri S."/>
            <person name="Gnanaolivu R."/>
            <person name="Hernandez B."/>
            <person name="Skinner E."/>
            <person name="Javaid M."/>
            <person name="Lee S."/>
            <person name="Li M."/>
            <person name="Ming W."/>
            <person name="Munidasa M."/>
            <person name="Muniz J."/>
            <person name="Nguyen L."/>
            <person name="Hughes D."/>
            <person name="Osuji N."/>
            <person name="Pu L.-L."/>
            <person name="Puazo M."/>
            <person name="Qu C."/>
            <person name="Quiroz J."/>
            <person name="Raj R."/>
            <person name="Weissenberger G."/>
            <person name="Xin Y."/>
            <person name="Zou X."/>
            <person name="Han Y."/>
            <person name="Worley K."/>
            <person name="Muzny D."/>
            <person name="Gibbs R."/>
        </authorList>
    </citation>
    <scope>NUCLEOTIDE SEQUENCE</scope>
    <source>
        <strain evidence="1">Sampled in the wild</strain>
    </source>
</reference>
<organism evidence="1 2">
    <name type="scientific">Ladona fulva</name>
    <name type="common">Scarce chaser dragonfly</name>
    <name type="synonym">Libellula fulva</name>
    <dbReference type="NCBI Taxonomy" id="123851"/>
    <lineage>
        <taxon>Eukaryota</taxon>
        <taxon>Metazoa</taxon>
        <taxon>Ecdysozoa</taxon>
        <taxon>Arthropoda</taxon>
        <taxon>Hexapoda</taxon>
        <taxon>Insecta</taxon>
        <taxon>Pterygota</taxon>
        <taxon>Palaeoptera</taxon>
        <taxon>Odonata</taxon>
        <taxon>Epiprocta</taxon>
        <taxon>Anisoptera</taxon>
        <taxon>Libelluloidea</taxon>
        <taxon>Libellulidae</taxon>
        <taxon>Ladona</taxon>
    </lineage>
</organism>
<evidence type="ECO:0000313" key="2">
    <source>
        <dbReference type="Proteomes" id="UP000792457"/>
    </source>
</evidence>
<reference evidence="1" key="1">
    <citation type="submission" date="2013-04" db="EMBL/GenBank/DDBJ databases">
        <authorList>
            <person name="Qu J."/>
            <person name="Murali S.C."/>
            <person name="Bandaranaike D."/>
            <person name="Bellair M."/>
            <person name="Blankenburg K."/>
            <person name="Chao H."/>
            <person name="Dinh H."/>
            <person name="Doddapaneni H."/>
            <person name="Downs B."/>
            <person name="Dugan-Rocha S."/>
            <person name="Elkadiri S."/>
            <person name="Gnanaolivu R.D."/>
            <person name="Hernandez B."/>
            <person name="Javaid M."/>
            <person name="Jayaseelan J.C."/>
            <person name="Lee S."/>
            <person name="Li M."/>
            <person name="Ming W."/>
            <person name="Munidasa M."/>
            <person name="Muniz J."/>
            <person name="Nguyen L."/>
            <person name="Ongeri F."/>
            <person name="Osuji N."/>
            <person name="Pu L.-L."/>
            <person name="Puazo M."/>
            <person name="Qu C."/>
            <person name="Quiroz J."/>
            <person name="Raj R."/>
            <person name="Weissenberger G."/>
            <person name="Xin Y."/>
            <person name="Zou X."/>
            <person name="Han Y."/>
            <person name="Richards S."/>
            <person name="Worley K."/>
            <person name="Muzny D."/>
            <person name="Gibbs R."/>
        </authorList>
    </citation>
    <scope>NUCLEOTIDE SEQUENCE</scope>
    <source>
        <strain evidence="1">Sampled in the wild</strain>
    </source>
</reference>
<dbReference type="Proteomes" id="UP000792457">
    <property type="component" value="Unassembled WGS sequence"/>
</dbReference>
<gene>
    <name evidence="1" type="ORF">J437_LFUL008276</name>
</gene>
<protein>
    <submittedName>
        <fullName evidence="1">Uncharacterized protein</fullName>
    </submittedName>
</protein>
<name>A0A8K0K598_LADFU</name>
<accession>A0A8K0K598</accession>
<evidence type="ECO:0000313" key="1">
    <source>
        <dbReference type="EMBL" id="KAG8228625.1"/>
    </source>
</evidence>